<organism evidence="1 2">
    <name type="scientific">Thioalkalivibrio versutus</name>
    <dbReference type="NCBI Taxonomy" id="106634"/>
    <lineage>
        <taxon>Bacteria</taxon>
        <taxon>Pseudomonadati</taxon>
        <taxon>Pseudomonadota</taxon>
        <taxon>Gammaproteobacteria</taxon>
        <taxon>Chromatiales</taxon>
        <taxon>Ectothiorhodospiraceae</taxon>
        <taxon>Thioalkalivibrio</taxon>
    </lineage>
</organism>
<reference evidence="1 2" key="1">
    <citation type="submission" date="2015-04" db="EMBL/GenBank/DDBJ databases">
        <title>Complete Sequence for the Genome of the Thioalkalivibrio versutus D301.</title>
        <authorList>
            <person name="Mu T."/>
            <person name="Zhou J."/>
            <person name="Xu X."/>
        </authorList>
    </citation>
    <scope>NUCLEOTIDE SEQUENCE [LARGE SCALE GENOMIC DNA]</scope>
    <source>
        <strain evidence="1 2">D301</strain>
    </source>
</reference>
<proteinExistence type="predicted"/>
<dbReference type="RefSeq" id="WP_047251079.1">
    <property type="nucleotide sequence ID" value="NZ_CP011367.1"/>
</dbReference>
<sequence>MRGLRALRDEWLGLSGRRRSATQADVQAWTVGKLLLELPRCGPRIRLLWPQNDRTNTGCEWIVPARDLADWIQTRPKPVVAARPDGVRRAFHLWLQAADDQGDATTDLPEAFRAEVQGRYREILSAIAGDLRCVQCLAFVASPWVEEEGRTQNGAFTLSTTRVCCERGHDLFREDVAIEIHRGASAPL</sequence>
<dbReference type="EMBL" id="CP011367">
    <property type="protein sequence ID" value="AKJ94937.1"/>
    <property type="molecule type" value="Genomic_DNA"/>
</dbReference>
<dbReference type="STRING" id="106634.TVD_06000"/>
<dbReference type="KEGG" id="tvr:TVD_06000"/>
<keyword evidence="2" id="KW-1185">Reference proteome</keyword>
<dbReference type="AlphaFoldDB" id="A0A0G3G5Z2"/>
<evidence type="ECO:0000313" key="2">
    <source>
        <dbReference type="Proteomes" id="UP000064201"/>
    </source>
</evidence>
<name>A0A0G3G5Z2_9GAMM</name>
<dbReference type="Proteomes" id="UP000064201">
    <property type="component" value="Chromosome"/>
</dbReference>
<dbReference type="PATRIC" id="fig|106634.4.peg.1227"/>
<gene>
    <name evidence="1" type="ORF">TVD_06000</name>
</gene>
<accession>A0A0G3G5Z2</accession>
<evidence type="ECO:0000313" key="1">
    <source>
        <dbReference type="EMBL" id="AKJ94937.1"/>
    </source>
</evidence>
<protein>
    <submittedName>
        <fullName evidence="1">Uncharacterized protein</fullName>
    </submittedName>
</protein>